<dbReference type="OrthoDB" id="9816402at2"/>
<feature type="transmembrane region" description="Helical" evidence="2">
    <location>
        <begin position="377"/>
        <end position="401"/>
    </location>
</feature>
<dbReference type="STRING" id="83449.BON30_35860"/>
<feature type="compositionally biased region" description="Gly residues" evidence="1">
    <location>
        <begin position="295"/>
        <end position="310"/>
    </location>
</feature>
<feature type="transmembrane region" description="Helical" evidence="2">
    <location>
        <begin position="198"/>
        <end position="218"/>
    </location>
</feature>
<keyword evidence="2" id="KW-0812">Transmembrane</keyword>
<feature type="transmembrane region" description="Helical" evidence="2">
    <location>
        <begin position="145"/>
        <end position="166"/>
    </location>
</feature>
<keyword evidence="4" id="KW-1185">Reference proteome</keyword>
<keyword evidence="2" id="KW-1133">Transmembrane helix</keyword>
<feature type="region of interest" description="Disordered" evidence="1">
    <location>
        <begin position="232"/>
        <end position="256"/>
    </location>
</feature>
<evidence type="ECO:0000256" key="2">
    <source>
        <dbReference type="SAM" id="Phobius"/>
    </source>
</evidence>
<dbReference type="EMBL" id="MPIN01000012">
    <property type="protein sequence ID" value="OJH35980.1"/>
    <property type="molecule type" value="Genomic_DNA"/>
</dbReference>
<keyword evidence="2" id="KW-0472">Membrane</keyword>
<sequence length="431" mass="46489">MRISVHTLVFWPHLIAGLLAGLIIAVMSFTGIALAFEHEILDWADQEARRVEVPSPGAPRLPIDELLARVRAARPGAQPSAVTEYPEPTLAVTVNTGRTGGVYVNPYTGEVRDWGATGWRSFFNLMEDWHRWLGAQGDNRPIGKAITGASNAIFLALAVTGLYLWWPRKWTWRTVRPSLWFRRGLKGKARDWNWHNVIGFWLLPALIVMTATGMVISYKSVSDLVFKLAGETPPTTGGPPPGPPVQVPTPPPGSTPVPLEALFAQARQQVPAWENITLRLGGGGPPRGNAPARGPGAGPGGGPRPGGNEGPGEARKPAAPSALTLAVREPGTWPPFAATQVALDPYTAQVLRQDAFSDLSAGNRARRWMRFLHTGEALGLIGQFIAAVGCLGGLFLVWTGFTLSWRRFFPGKRAATAAEDTASPERVEPTV</sequence>
<dbReference type="AlphaFoldDB" id="A0A1L9B142"/>
<feature type="compositionally biased region" description="Pro residues" evidence="1">
    <location>
        <begin position="236"/>
        <end position="255"/>
    </location>
</feature>
<feature type="transmembrane region" description="Helical" evidence="2">
    <location>
        <begin position="14"/>
        <end position="36"/>
    </location>
</feature>
<dbReference type="RefSeq" id="WP_071903006.1">
    <property type="nucleotide sequence ID" value="NZ_MPIN01000012.1"/>
</dbReference>
<dbReference type="InterPro" id="IPR005625">
    <property type="entry name" value="PepSY-ass_TM"/>
</dbReference>
<evidence type="ECO:0000313" key="3">
    <source>
        <dbReference type="EMBL" id="OJH35980.1"/>
    </source>
</evidence>
<dbReference type="Proteomes" id="UP000182229">
    <property type="component" value="Unassembled WGS sequence"/>
</dbReference>
<accession>A0A1L9B142</accession>
<evidence type="ECO:0000313" key="4">
    <source>
        <dbReference type="Proteomes" id="UP000182229"/>
    </source>
</evidence>
<comment type="caution">
    <text evidence="3">The sequence shown here is derived from an EMBL/GenBank/DDBJ whole genome shotgun (WGS) entry which is preliminary data.</text>
</comment>
<dbReference type="PANTHER" id="PTHR34219">
    <property type="entry name" value="IRON-REGULATED INNER MEMBRANE PROTEIN-RELATED"/>
    <property type="match status" value="1"/>
</dbReference>
<feature type="region of interest" description="Disordered" evidence="1">
    <location>
        <begin position="278"/>
        <end position="319"/>
    </location>
</feature>
<evidence type="ECO:0000256" key="1">
    <source>
        <dbReference type="SAM" id="MobiDB-lite"/>
    </source>
</evidence>
<reference evidence="3 4" key="2">
    <citation type="submission" date="2016-12" db="EMBL/GenBank/DDBJ databases">
        <title>Draft Genome Sequence of Cystobacter ferrugineus Strain Cbfe23.</title>
        <authorList>
            <person name="Akbar S."/>
            <person name="Dowd S.E."/>
            <person name="Stevens D.C."/>
        </authorList>
    </citation>
    <scope>NUCLEOTIDE SEQUENCE [LARGE SCALE GENOMIC DNA]</scope>
    <source>
        <strain evidence="3 4">Cbfe23</strain>
    </source>
</reference>
<name>A0A1L9B142_9BACT</name>
<protein>
    <submittedName>
        <fullName evidence="3">Peptidase</fullName>
    </submittedName>
</protein>
<proteinExistence type="predicted"/>
<gene>
    <name evidence="3" type="ORF">BON30_35860</name>
</gene>
<organism evidence="3 4">
    <name type="scientific">Cystobacter ferrugineus</name>
    <dbReference type="NCBI Taxonomy" id="83449"/>
    <lineage>
        <taxon>Bacteria</taxon>
        <taxon>Pseudomonadati</taxon>
        <taxon>Myxococcota</taxon>
        <taxon>Myxococcia</taxon>
        <taxon>Myxococcales</taxon>
        <taxon>Cystobacterineae</taxon>
        <taxon>Archangiaceae</taxon>
        <taxon>Cystobacter</taxon>
    </lineage>
</organism>
<reference evidence="4" key="1">
    <citation type="submission" date="2016-11" db="EMBL/GenBank/DDBJ databases">
        <authorList>
            <person name="Shukria A."/>
            <person name="Stevens D.C."/>
        </authorList>
    </citation>
    <scope>NUCLEOTIDE SEQUENCE [LARGE SCALE GENOMIC DNA]</scope>
    <source>
        <strain evidence="4">Cbfe23</strain>
    </source>
</reference>
<dbReference type="Pfam" id="PF03929">
    <property type="entry name" value="PepSY_TM"/>
    <property type="match status" value="1"/>
</dbReference>